<comment type="caution">
    <text evidence="2">The sequence shown here is derived from an EMBL/GenBank/DDBJ whole genome shotgun (WGS) entry which is preliminary data.</text>
</comment>
<dbReference type="Proteomes" id="UP000030392">
    <property type="component" value="Unassembled WGS sequence"/>
</dbReference>
<evidence type="ECO:0008006" key="4">
    <source>
        <dbReference type="Google" id="ProtNLM"/>
    </source>
</evidence>
<proteinExistence type="predicted"/>
<dbReference type="EMBL" id="JNAX01000005">
    <property type="protein sequence ID" value="KGG21665.1"/>
    <property type="molecule type" value="Genomic_DNA"/>
</dbReference>
<evidence type="ECO:0000313" key="2">
    <source>
        <dbReference type="EMBL" id="KGG21665.1"/>
    </source>
</evidence>
<dbReference type="InterPro" id="IPR021702">
    <property type="entry name" value="DUF3285"/>
</dbReference>
<keyword evidence="1" id="KW-0472">Membrane</keyword>
<sequence>MNNKIISDDVTKKATPPPSFVKLAMKNMVRKGSQSLSHFGLTALGFLGFILLVAVLGKPHIPQ</sequence>
<dbReference type="Pfam" id="PF11688">
    <property type="entry name" value="DUF3285"/>
    <property type="match status" value="1"/>
</dbReference>
<accession>A0A0A2C9V7</accession>
<keyword evidence="1" id="KW-1133">Transmembrane helix</keyword>
<protein>
    <recommendedName>
        <fullName evidence="4">DUF3285 domain-containing protein</fullName>
    </recommendedName>
</protein>
<evidence type="ECO:0000256" key="1">
    <source>
        <dbReference type="SAM" id="Phobius"/>
    </source>
</evidence>
<feature type="transmembrane region" description="Helical" evidence="1">
    <location>
        <begin position="36"/>
        <end position="57"/>
    </location>
</feature>
<name>A0A0A2C9V7_PROMR</name>
<dbReference type="AlphaFoldDB" id="A0A0A2C9V7"/>
<evidence type="ECO:0000313" key="3">
    <source>
        <dbReference type="Proteomes" id="UP000030392"/>
    </source>
</evidence>
<dbReference type="RefSeq" id="WP_011294182.1">
    <property type="nucleotide sequence ID" value="NZ_CP138967.1"/>
</dbReference>
<organism evidence="2 3">
    <name type="scientific">Prochlorococcus marinus str. PAC1</name>
    <dbReference type="NCBI Taxonomy" id="59924"/>
    <lineage>
        <taxon>Bacteria</taxon>
        <taxon>Bacillati</taxon>
        <taxon>Cyanobacteriota</taxon>
        <taxon>Cyanophyceae</taxon>
        <taxon>Synechococcales</taxon>
        <taxon>Prochlorococcaceae</taxon>
        <taxon>Prochlorococcus</taxon>
    </lineage>
</organism>
<gene>
    <name evidence="2" type="ORF">EV03_0404</name>
</gene>
<reference evidence="3" key="1">
    <citation type="journal article" date="2014" name="Sci. Data">
        <title>Genomes of diverse isolates of the marine cyanobacterium Prochlorococcus.</title>
        <authorList>
            <person name="Biller S."/>
            <person name="Berube P."/>
            <person name="Thompson J."/>
            <person name="Kelly L."/>
            <person name="Roggensack S."/>
            <person name="Awad L."/>
            <person name="Roache-Johnson K."/>
            <person name="Ding H."/>
            <person name="Giovannoni S.J."/>
            <person name="Moore L.R."/>
            <person name="Chisholm S.W."/>
        </authorList>
    </citation>
    <scope>NUCLEOTIDE SEQUENCE [LARGE SCALE GENOMIC DNA]</scope>
    <source>
        <strain evidence="3">PAC1</strain>
    </source>
</reference>
<keyword evidence="1" id="KW-0812">Transmembrane</keyword>